<reference evidence="1" key="1">
    <citation type="submission" date="2020-03" db="EMBL/GenBank/DDBJ databases">
        <title>FDA dAtabase for Regulatory Grade micrObial Sequences (FDA-ARGOS): Supporting development and validation of Infectious Disease Dx tests.</title>
        <authorList>
            <person name="Campos J."/>
            <person name="Goldberg B."/>
            <person name="Tallon L."/>
            <person name="Sadzewicz L."/>
            <person name="Vavikolanu K."/>
            <person name="Mehta A."/>
            <person name="Aluvathingal J."/>
            <person name="Nadendla S."/>
            <person name="Nandy P."/>
            <person name="Geyer C."/>
            <person name="Yan Y."/>
            <person name="Sichtig H."/>
        </authorList>
    </citation>
    <scope>NUCLEOTIDE SEQUENCE [LARGE SCALE GENOMIC DNA]</scope>
    <source>
        <strain evidence="1">FDAARGOS_652</strain>
    </source>
</reference>
<evidence type="ECO:0000313" key="2">
    <source>
        <dbReference type="Proteomes" id="UP000590412"/>
    </source>
</evidence>
<protein>
    <submittedName>
        <fullName evidence="1">Uncharacterized protein</fullName>
    </submittedName>
</protein>
<sequence>MNIIKQAKAKNIFLLEKPVNTFIRRVGAEQSKSSGPLLRCIDLLINQHQPELIKKYRIEPIDDQYELKQRIWDKLKLRRTDQDPVLVKRMKYKPSDVLYTKEYNNFIKEIYPVNDDPFQSATAPLDLKHNATKYQGINHEHAFKRYLDLPKPAPQFLPPSILQTFINKYVLRYRQFANRNVLEGCMLRDDTNGLSSAIRKENSRRYEYLNSCQFILNDLKQVGFELTQQEQVRMIYLSYFKDRKDIISQLGEDKDLGYSRFTFAEYDSILATFGDRRDLLGVLLLLAIRHDQFDIISDILPKVGLGGIIGVENKSDLKVIDISLINLLGYFNTFIDRPEYIQYLANTIEVLNQIPVITNEIVDGLIKVLTDLDLIKHAEILFETAYFQPAYTNEDSEILTEWRYIYTKLKGMTQNESVFYKLSPNHYSFLTLFQGYCRGQSFDKIRHLMHVMDNLTKQRMSTKMYFDIFKSFKNRNDWPLKDLNFILTRLINEIDSSKDNDDLDALKLLSRMGLLENSFAMEDQWDGEFATTYHGDSPLRLSNLLLECIFMVCTSRLYQMGVTAKLSSLKDLKVRWEAMVEPKKVGPFEADRLSYINKAILMEVVHIMV</sequence>
<dbReference type="OrthoDB" id="4017550at2759"/>
<evidence type="ECO:0000313" key="1">
    <source>
        <dbReference type="EMBL" id="KAF6051165.1"/>
    </source>
</evidence>
<comment type="caution">
    <text evidence="1">The sequence shown here is derived from an EMBL/GenBank/DDBJ whole genome shotgun (WGS) entry which is preliminary data.</text>
</comment>
<gene>
    <name evidence="1" type="ORF">FOB60_003833</name>
</gene>
<dbReference type="AlphaFoldDB" id="A0A8X7TB57"/>
<accession>A0A8X7TB57</accession>
<name>A0A8X7TB57_CANPA</name>
<dbReference type="Proteomes" id="UP000590412">
    <property type="component" value="Unassembled WGS sequence"/>
</dbReference>
<dbReference type="EMBL" id="JABWAB010000005">
    <property type="protein sequence ID" value="KAF6051165.1"/>
    <property type="molecule type" value="Genomic_DNA"/>
</dbReference>
<proteinExistence type="predicted"/>
<organism evidence="1 2">
    <name type="scientific">Candida parapsilosis</name>
    <name type="common">Yeast</name>
    <dbReference type="NCBI Taxonomy" id="5480"/>
    <lineage>
        <taxon>Eukaryota</taxon>
        <taxon>Fungi</taxon>
        <taxon>Dikarya</taxon>
        <taxon>Ascomycota</taxon>
        <taxon>Saccharomycotina</taxon>
        <taxon>Pichiomycetes</taxon>
        <taxon>Debaryomycetaceae</taxon>
        <taxon>Candida/Lodderomyces clade</taxon>
        <taxon>Candida</taxon>
    </lineage>
</organism>